<dbReference type="Pfam" id="PF01636">
    <property type="entry name" value="APH"/>
    <property type="match status" value="1"/>
</dbReference>
<dbReference type="HOGENOM" id="CLU_059762_0_0_1"/>
<organism evidence="4">
    <name type="scientific">Metarhizium acridum (strain CQMa 102)</name>
    <dbReference type="NCBI Taxonomy" id="655827"/>
    <lineage>
        <taxon>Eukaryota</taxon>
        <taxon>Fungi</taxon>
        <taxon>Dikarya</taxon>
        <taxon>Ascomycota</taxon>
        <taxon>Pezizomycotina</taxon>
        <taxon>Sordariomycetes</taxon>
        <taxon>Hypocreomycetidae</taxon>
        <taxon>Hypocreales</taxon>
        <taxon>Clavicipitaceae</taxon>
        <taxon>Metarhizium</taxon>
    </lineage>
</organism>
<evidence type="ECO:0000313" key="3">
    <source>
        <dbReference type="EMBL" id="EFY92161.1"/>
    </source>
</evidence>
<proteinExistence type="predicted"/>
<dbReference type="GO" id="GO:0016740">
    <property type="term" value="F:transferase activity"/>
    <property type="evidence" value="ECO:0007669"/>
    <property type="project" value="UniProtKB-KW"/>
</dbReference>
<dbReference type="InParanoid" id="E9DVW4"/>
<accession>E9DVW4</accession>
<protein>
    <submittedName>
        <fullName evidence="3">Phosphotransferase enzyme family protein</fullName>
    </submittedName>
</protein>
<keyword evidence="3" id="KW-0808">Transferase</keyword>
<dbReference type="InterPro" id="IPR011009">
    <property type="entry name" value="Kinase-like_dom_sf"/>
</dbReference>
<gene>
    <name evidence="3" type="ORF">MAC_01762</name>
</gene>
<dbReference type="KEGG" id="maw:19246073"/>
<dbReference type="OMA" id="YQGIARC"/>
<dbReference type="GeneID" id="19246073"/>
<feature type="domain" description="Aminoglycoside phosphotransferase" evidence="2">
    <location>
        <begin position="249"/>
        <end position="308"/>
    </location>
</feature>
<evidence type="ECO:0000256" key="1">
    <source>
        <dbReference type="SAM" id="MobiDB-lite"/>
    </source>
</evidence>
<dbReference type="eggNOG" id="ENOG502R9TE">
    <property type="taxonomic scope" value="Eukaryota"/>
</dbReference>
<evidence type="ECO:0000259" key="2">
    <source>
        <dbReference type="Pfam" id="PF01636"/>
    </source>
</evidence>
<feature type="region of interest" description="Disordered" evidence="1">
    <location>
        <begin position="1"/>
        <end position="26"/>
    </location>
</feature>
<dbReference type="SUPFAM" id="SSF56112">
    <property type="entry name" value="Protein kinase-like (PK-like)"/>
    <property type="match status" value="1"/>
</dbReference>
<dbReference type="EMBL" id="GL698477">
    <property type="protein sequence ID" value="EFY92161.1"/>
    <property type="molecule type" value="Genomic_DNA"/>
</dbReference>
<dbReference type="InterPro" id="IPR002575">
    <property type="entry name" value="Aminoglycoside_PTrfase"/>
</dbReference>
<evidence type="ECO:0000313" key="4">
    <source>
        <dbReference type="Proteomes" id="UP000002499"/>
    </source>
</evidence>
<dbReference type="PANTHER" id="PTHR21310">
    <property type="entry name" value="AMINOGLYCOSIDE PHOSPHOTRANSFERASE-RELATED-RELATED"/>
    <property type="match status" value="1"/>
</dbReference>
<dbReference type="PANTHER" id="PTHR21310:SF58">
    <property type="entry name" value="AMINOGLYCOSIDE PHOSPHOTRANSFERASE DOMAIN-CONTAINING PROTEIN"/>
    <property type="match status" value="1"/>
</dbReference>
<dbReference type="Proteomes" id="UP000002499">
    <property type="component" value="Unassembled WGS sequence"/>
</dbReference>
<sequence length="341" mass="38746">MAMNPERAKMLRDASAKEDELPKPPRVKCIRITGSNIVALKDTDAASPTSDRPDATLRKRSRDFFEQEHLGDIAFDDRLRRQHAPHLPLPPPPSHHTTYLTSLLQSWLLRLTLEPKPTKKSVPAVSTHMGQITSVGLLVNELMRRMGFPVLRLPTLNQVSQLVPAREYSLDRVAYGSLLEDVRKFVTQLRKTPRQNAQLGSIASGKCSLMLDKHQNNTHWAVRQSPTHSMFIAFLMSSFYGTVPGPVGATLAEQLKRESPLVMSHGDICPKNIIVDKFQIIAIMGWDCAGWYPDWWEYVKFFEARTSDKNSDWYEYASEIFCQEFPVELAVYQGVVRCQLP</sequence>
<dbReference type="OrthoDB" id="4177236at2759"/>
<dbReference type="InterPro" id="IPR051678">
    <property type="entry name" value="AGP_Transferase"/>
</dbReference>
<name>E9DVW4_METAQ</name>
<reference evidence="3 4" key="1">
    <citation type="journal article" date="2011" name="PLoS Genet.">
        <title>Genome sequencing and comparative transcriptomics of the model entomopathogenic fungi Metarhizium anisopliae and M. acridum.</title>
        <authorList>
            <person name="Gao Q."/>
            <person name="Jin K."/>
            <person name="Ying S.H."/>
            <person name="Zhang Y."/>
            <person name="Xiao G."/>
            <person name="Shang Y."/>
            <person name="Duan Z."/>
            <person name="Hu X."/>
            <person name="Xie X.Q."/>
            <person name="Zhou G."/>
            <person name="Peng G."/>
            <person name="Luo Z."/>
            <person name="Huang W."/>
            <person name="Wang B."/>
            <person name="Fang W."/>
            <person name="Wang S."/>
            <person name="Zhong Y."/>
            <person name="Ma L.J."/>
            <person name="St Leger R.J."/>
            <person name="Zhao G.P."/>
            <person name="Pei Y."/>
            <person name="Feng M.G."/>
            <person name="Xia Y."/>
            <person name="Wang C."/>
        </authorList>
    </citation>
    <scope>NUCLEOTIDE SEQUENCE [LARGE SCALE GENOMIC DNA]</scope>
    <source>
        <strain evidence="3 4">CQMa 102</strain>
    </source>
</reference>
<keyword evidence="4" id="KW-1185">Reference proteome</keyword>
<dbReference type="Gene3D" id="3.90.1200.10">
    <property type="match status" value="1"/>
</dbReference>
<feature type="compositionally biased region" description="Basic and acidic residues" evidence="1">
    <location>
        <begin position="1"/>
        <end position="23"/>
    </location>
</feature>
<dbReference type="AlphaFoldDB" id="E9DVW4"/>